<reference evidence="1 2" key="1">
    <citation type="submission" date="2009-08" db="EMBL/GenBank/DDBJ databases">
        <title>The draft genome of Rhodobacter sp. SW2.</title>
        <authorList>
            <consortium name="US DOE Joint Genome Institute (JGI-PGF)"/>
            <person name="Lucas S."/>
            <person name="Copeland A."/>
            <person name="Lapidus A."/>
            <person name="Glavina del Rio T."/>
            <person name="Tice H."/>
            <person name="Bruce D."/>
            <person name="Goodwin L."/>
            <person name="Pitluck S."/>
            <person name="Larimer F."/>
            <person name="Land M.L."/>
            <person name="Hauser L."/>
            <person name="Emerson D."/>
        </authorList>
    </citation>
    <scope>NUCLEOTIDE SEQUENCE [LARGE SCALE GENOMIC DNA]</scope>
    <source>
        <strain evidence="1 2">SW2</strain>
    </source>
</reference>
<evidence type="ECO:0000313" key="2">
    <source>
        <dbReference type="Proteomes" id="UP000010121"/>
    </source>
</evidence>
<gene>
    <name evidence="1" type="ORF">Rsw2DRAFT_1225</name>
</gene>
<protein>
    <submittedName>
        <fullName evidence="1">Uncharacterized protein</fullName>
    </submittedName>
</protein>
<name>C8RZJ7_9RHOB</name>
<sequence>MTDRIALVLGLCLTALIAADILLNGSSALLFLLRKFADMVEYLAFWR</sequence>
<organism evidence="1 2">
    <name type="scientific">Rhodobacter ferrooxidans</name>
    <dbReference type="NCBI Taxonomy" id="371731"/>
    <lineage>
        <taxon>Bacteria</taxon>
        <taxon>Pseudomonadati</taxon>
        <taxon>Pseudomonadota</taxon>
        <taxon>Alphaproteobacteria</taxon>
        <taxon>Rhodobacterales</taxon>
        <taxon>Rhodobacter group</taxon>
        <taxon>Rhodobacter</taxon>
    </lineage>
</organism>
<dbReference type="Proteomes" id="UP000010121">
    <property type="component" value="Unassembled WGS sequence"/>
</dbReference>
<dbReference type="STRING" id="371731.Rsw2DRAFT_1225"/>
<dbReference type="RefSeq" id="WP_008029099.1">
    <property type="nucleotide sequence ID" value="NZ_ACYY01000006.1"/>
</dbReference>
<evidence type="ECO:0000313" key="1">
    <source>
        <dbReference type="EMBL" id="EEW25794.1"/>
    </source>
</evidence>
<comment type="caution">
    <text evidence="1">The sequence shown here is derived from an EMBL/GenBank/DDBJ whole genome shotgun (WGS) entry which is preliminary data.</text>
</comment>
<accession>C8RZJ7</accession>
<keyword evidence="2" id="KW-1185">Reference proteome</keyword>
<dbReference type="AlphaFoldDB" id="C8RZJ7"/>
<proteinExistence type="predicted"/>
<dbReference type="EMBL" id="ACYY01000006">
    <property type="protein sequence ID" value="EEW25794.1"/>
    <property type="molecule type" value="Genomic_DNA"/>
</dbReference>